<dbReference type="EMBL" id="CP021744">
    <property type="protein sequence ID" value="ARZ67367.1"/>
    <property type="molecule type" value="Genomic_DNA"/>
</dbReference>
<evidence type="ECO:0000313" key="3">
    <source>
        <dbReference type="Proteomes" id="UP000195755"/>
    </source>
</evidence>
<evidence type="ECO:0000313" key="2">
    <source>
        <dbReference type="EMBL" id="ARZ67367.1"/>
    </source>
</evidence>
<sequence>MHDLILRCLAWARASFWPGTPGHDSHACRSVRVPQVPTQQAVTPPAPKTPPLAEPPMDDGAGPVFLWVTAHGIDFRPRQPHGVEAGR</sequence>
<feature type="compositionally biased region" description="Pro residues" evidence="1">
    <location>
        <begin position="44"/>
        <end position="54"/>
    </location>
</feature>
<gene>
    <name evidence="2" type="ORF">SMD11_1706</name>
</gene>
<dbReference type="AlphaFoldDB" id="A0A1Z2KZ90"/>
<proteinExistence type="predicted"/>
<name>A0A1Z2KZ90_9ACTN</name>
<evidence type="ECO:0000256" key="1">
    <source>
        <dbReference type="SAM" id="MobiDB-lite"/>
    </source>
</evidence>
<feature type="region of interest" description="Disordered" evidence="1">
    <location>
        <begin position="36"/>
        <end position="60"/>
    </location>
</feature>
<organism evidence="2 3">
    <name type="scientific">Streptomyces albireticuli</name>
    <dbReference type="NCBI Taxonomy" id="1940"/>
    <lineage>
        <taxon>Bacteria</taxon>
        <taxon>Bacillati</taxon>
        <taxon>Actinomycetota</taxon>
        <taxon>Actinomycetes</taxon>
        <taxon>Kitasatosporales</taxon>
        <taxon>Streptomycetaceae</taxon>
        <taxon>Streptomyces</taxon>
    </lineage>
</organism>
<reference evidence="2 3" key="1">
    <citation type="submission" date="2017-06" db="EMBL/GenBank/DDBJ databases">
        <title>Streptomyces albireticuli Genome sequencing and assembly.</title>
        <authorList>
            <person name="Wang Y."/>
            <person name="Du B."/>
            <person name="Ding Y."/>
            <person name="Liu H."/>
            <person name="Hou Q."/>
            <person name="Liu K."/>
            <person name="Yao L."/>
            <person name="Wang C."/>
        </authorList>
    </citation>
    <scope>NUCLEOTIDE SEQUENCE [LARGE SCALE GENOMIC DNA]</scope>
    <source>
        <strain evidence="2 3">MDJK11</strain>
    </source>
</reference>
<protein>
    <submittedName>
        <fullName evidence="2">Uncharacterized protein</fullName>
    </submittedName>
</protein>
<dbReference type="Proteomes" id="UP000195755">
    <property type="component" value="Chromosome"/>
</dbReference>
<accession>A0A1Z2KZ90</accession>
<dbReference type="KEGG" id="salj:SMD11_1706"/>